<comment type="caution">
    <text evidence="10">The sequence shown here is derived from an EMBL/GenBank/DDBJ whole genome shotgun (WGS) entry which is preliminary data.</text>
</comment>
<feature type="domain" description="RCK N-terminal" evidence="9">
    <location>
        <begin position="437"/>
        <end position="550"/>
    </location>
</feature>
<feature type="transmembrane region" description="Helical" evidence="7">
    <location>
        <begin position="178"/>
        <end position="197"/>
    </location>
</feature>
<dbReference type="InterPro" id="IPR036291">
    <property type="entry name" value="NAD(P)-bd_dom_sf"/>
</dbReference>
<dbReference type="Gene3D" id="1.20.1530.20">
    <property type="match status" value="1"/>
</dbReference>
<evidence type="ECO:0000259" key="9">
    <source>
        <dbReference type="Pfam" id="PF02254"/>
    </source>
</evidence>
<organism evidence="10 11">
    <name type="scientific">Candidatus Vogelbacteria bacterium CG10_big_fil_rev_8_21_14_0_10_51_16</name>
    <dbReference type="NCBI Taxonomy" id="1975045"/>
    <lineage>
        <taxon>Bacteria</taxon>
        <taxon>Candidatus Vogeliibacteriota</taxon>
    </lineage>
</organism>
<comment type="similarity">
    <text evidence="2">Belongs to the monovalent cation:proton antiporter 2 (CPA2) transporter (TC 2.A.37) family.</text>
</comment>
<dbReference type="EMBL" id="PCYI01000001">
    <property type="protein sequence ID" value="PIR45308.1"/>
    <property type="molecule type" value="Genomic_DNA"/>
</dbReference>
<dbReference type="InterPro" id="IPR003148">
    <property type="entry name" value="RCK_N"/>
</dbReference>
<dbReference type="GO" id="GO:0016020">
    <property type="term" value="C:membrane"/>
    <property type="evidence" value="ECO:0007669"/>
    <property type="project" value="UniProtKB-SubCell"/>
</dbReference>
<dbReference type="PANTHER" id="PTHR42751">
    <property type="entry name" value="SODIUM/HYDROGEN EXCHANGER FAMILY/TRKA DOMAIN PROTEIN"/>
    <property type="match status" value="1"/>
</dbReference>
<sequence length="591" mass="64640">MVFELCALSIFFDFGPRGHFGVLCRLCFVLSPTMSLFLQFTIILGVALLMAMLMRLLRQPLLIGHILTGIIIGPTLLDLIQAPDTFELFSQFGVALLLFTVGLNLNPKVIREYGKVSVFVGVGQVLFTSIIGYALAILFGITPISALYVAVALAFSSTIIILKLLQDKGDMESLYGKIAVGLLIVQDLIAVLLLFAVPLVGGAGDMRAFALAIATGLFALVAVFAVGHFLVPRLHSFLSRSQELLFLFAIVWGVGIAAAFHQLGFSLESGALVAGVALANLPSRREIHSRLVPVRDFFIVLFFISLGAHMTFANPQMLGIALALSLFVLIGNPLILMIIMGALGYTRRTGFETGLTVAQISEFSLVLVALGVSLGHVERELLSLVTAVALITIFGSTYFILYSRKFYNLLAPLLSIFERHRTTEREIETVPPPSMLLFGCRRSGHDFITLMKESGEPYLVVDYDPDIVTTLCAQGVVADYGDAGEVEYLQDLDLSRVRVVVSTIPDRETNELLYDVIKEVRPNALMIGTAEQVEDALDLYELGYDHVVVPHFSGGALASRLLRELGDNLEAYVERKVEHVQYLQYRATNGG</sequence>
<dbReference type="InterPro" id="IPR006153">
    <property type="entry name" value="Cation/H_exchanger_TM"/>
</dbReference>
<dbReference type="GO" id="GO:1902600">
    <property type="term" value="P:proton transmembrane transport"/>
    <property type="evidence" value="ECO:0007669"/>
    <property type="project" value="InterPro"/>
</dbReference>
<feature type="transmembrane region" description="Helical" evidence="7">
    <location>
        <begin position="381"/>
        <end position="401"/>
    </location>
</feature>
<dbReference type="PANTHER" id="PTHR42751:SF3">
    <property type="entry name" value="SODIUM_GLUTAMATE SYMPORTER"/>
    <property type="match status" value="1"/>
</dbReference>
<feature type="transmembrane region" description="Helical" evidence="7">
    <location>
        <begin position="243"/>
        <end position="260"/>
    </location>
</feature>
<evidence type="ECO:0000256" key="2">
    <source>
        <dbReference type="ARBA" id="ARBA00005551"/>
    </source>
</evidence>
<evidence type="ECO:0000256" key="6">
    <source>
        <dbReference type="ARBA" id="ARBA00023136"/>
    </source>
</evidence>
<feature type="transmembrane region" description="Helical" evidence="7">
    <location>
        <begin position="355"/>
        <end position="375"/>
    </location>
</feature>
<accession>A0A2H0RFL6</accession>
<dbReference type="Gene3D" id="3.40.50.720">
    <property type="entry name" value="NAD(P)-binding Rossmann-like Domain"/>
    <property type="match status" value="1"/>
</dbReference>
<dbReference type="InterPro" id="IPR038770">
    <property type="entry name" value="Na+/solute_symporter_sf"/>
</dbReference>
<dbReference type="Pfam" id="PF02254">
    <property type="entry name" value="TrkA_N"/>
    <property type="match status" value="1"/>
</dbReference>
<dbReference type="AlphaFoldDB" id="A0A2H0RFL6"/>
<dbReference type="Pfam" id="PF00999">
    <property type="entry name" value="Na_H_Exchanger"/>
    <property type="match status" value="1"/>
</dbReference>
<evidence type="ECO:0000256" key="4">
    <source>
        <dbReference type="ARBA" id="ARBA00022692"/>
    </source>
</evidence>
<keyword evidence="6 7" id="KW-0472">Membrane</keyword>
<keyword evidence="3" id="KW-0813">Transport</keyword>
<keyword evidence="4 7" id="KW-0812">Transmembrane</keyword>
<protein>
    <submittedName>
        <fullName evidence="10">Sodium:proton exchanger</fullName>
    </submittedName>
</protein>
<dbReference type="SUPFAM" id="SSF51735">
    <property type="entry name" value="NAD(P)-binding Rossmann-fold domains"/>
    <property type="match status" value="1"/>
</dbReference>
<feature type="transmembrane region" description="Helical" evidence="7">
    <location>
        <begin position="147"/>
        <end position="166"/>
    </location>
</feature>
<evidence type="ECO:0000256" key="1">
    <source>
        <dbReference type="ARBA" id="ARBA00004141"/>
    </source>
</evidence>
<feature type="transmembrane region" description="Helical" evidence="7">
    <location>
        <begin position="209"/>
        <end position="231"/>
    </location>
</feature>
<gene>
    <name evidence="10" type="ORF">COV10_00270</name>
</gene>
<proteinExistence type="inferred from homology"/>
<keyword evidence="5 7" id="KW-1133">Transmembrane helix</keyword>
<evidence type="ECO:0000313" key="10">
    <source>
        <dbReference type="EMBL" id="PIR45308.1"/>
    </source>
</evidence>
<feature type="transmembrane region" description="Helical" evidence="7">
    <location>
        <begin position="294"/>
        <end position="312"/>
    </location>
</feature>
<feature type="transmembrane region" description="Helical" evidence="7">
    <location>
        <begin position="36"/>
        <end position="54"/>
    </location>
</feature>
<evidence type="ECO:0000313" key="11">
    <source>
        <dbReference type="Proteomes" id="UP000228767"/>
    </source>
</evidence>
<evidence type="ECO:0000256" key="7">
    <source>
        <dbReference type="SAM" id="Phobius"/>
    </source>
</evidence>
<feature type="domain" description="Cation/H+ exchanger transmembrane" evidence="8">
    <location>
        <begin position="46"/>
        <end position="399"/>
    </location>
</feature>
<evidence type="ECO:0000259" key="8">
    <source>
        <dbReference type="Pfam" id="PF00999"/>
    </source>
</evidence>
<dbReference type="Proteomes" id="UP000228767">
    <property type="component" value="Unassembled WGS sequence"/>
</dbReference>
<feature type="transmembrane region" description="Helical" evidence="7">
    <location>
        <begin position="318"/>
        <end position="343"/>
    </location>
</feature>
<evidence type="ECO:0000256" key="5">
    <source>
        <dbReference type="ARBA" id="ARBA00022989"/>
    </source>
</evidence>
<reference evidence="10 11" key="1">
    <citation type="submission" date="2017-09" db="EMBL/GenBank/DDBJ databases">
        <title>Depth-based differentiation of microbial function through sediment-hosted aquifers and enrichment of novel symbionts in the deep terrestrial subsurface.</title>
        <authorList>
            <person name="Probst A.J."/>
            <person name="Ladd B."/>
            <person name="Jarett J.K."/>
            <person name="Geller-Mcgrath D.E."/>
            <person name="Sieber C.M."/>
            <person name="Emerson J.B."/>
            <person name="Anantharaman K."/>
            <person name="Thomas B.C."/>
            <person name="Malmstrom R."/>
            <person name="Stieglmeier M."/>
            <person name="Klingl A."/>
            <person name="Woyke T."/>
            <person name="Ryan C.M."/>
            <person name="Banfield J.F."/>
        </authorList>
    </citation>
    <scope>NUCLEOTIDE SEQUENCE [LARGE SCALE GENOMIC DNA]</scope>
    <source>
        <strain evidence="10">CG10_big_fil_rev_8_21_14_0_10_51_16</strain>
    </source>
</reference>
<dbReference type="GO" id="GO:0006813">
    <property type="term" value="P:potassium ion transport"/>
    <property type="evidence" value="ECO:0007669"/>
    <property type="project" value="InterPro"/>
</dbReference>
<name>A0A2H0RFL6_9BACT</name>
<feature type="transmembrane region" description="Helical" evidence="7">
    <location>
        <begin position="61"/>
        <end position="82"/>
    </location>
</feature>
<evidence type="ECO:0000256" key="3">
    <source>
        <dbReference type="ARBA" id="ARBA00022448"/>
    </source>
</evidence>
<feature type="transmembrane region" description="Helical" evidence="7">
    <location>
        <begin position="88"/>
        <end position="106"/>
    </location>
</feature>
<feature type="transmembrane region" description="Helical" evidence="7">
    <location>
        <begin position="118"/>
        <end position="141"/>
    </location>
</feature>
<comment type="subcellular location">
    <subcellularLocation>
        <location evidence="1">Membrane</location>
        <topology evidence="1">Multi-pass membrane protein</topology>
    </subcellularLocation>
</comment>
<dbReference type="GO" id="GO:0015297">
    <property type="term" value="F:antiporter activity"/>
    <property type="evidence" value="ECO:0007669"/>
    <property type="project" value="InterPro"/>
</dbReference>